<dbReference type="InterPro" id="IPR001283">
    <property type="entry name" value="CRISP-related"/>
</dbReference>
<dbReference type="SMART" id="SM00198">
    <property type="entry name" value="SCP"/>
    <property type="match status" value="1"/>
</dbReference>
<dbReference type="PRINTS" id="PR00837">
    <property type="entry name" value="V5TPXLIKE"/>
</dbReference>
<keyword evidence="4" id="KW-1185">Reference proteome</keyword>
<keyword evidence="1" id="KW-0732">Signal</keyword>
<evidence type="ECO:0000313" key="3">
    <source>
        <dbReference type="EMBL" id="ESQ29794.1"/>
    </source>
</evidence>
<dbReference type="Gramene" id="ESQ29794">
    <property type="protein sequence ID" value="ESQ29794"/>
    <property type="gene ID" value="EUTSA_v10024051mg"/>
</dbReference>
<feature type="chain" id="PRO_5004722169" description="SCP domain-containing protein" evidence="1">
    <location>
        <begin position="17"/>
        <end position="152"/>
    </location>
</feature>
<organism evidence="3 4">
    <name type="scientific">Eutrema salsugineum</name>
    <name type="common">Saltwater cress</name>
    <name type="synonym">Sisymbrium salsugineum</name>
    <dbReference type="NCBI Taxonomy" id="72664"/>
    <lineage>
        <taxon>Eukaryota</taxon>
        <taxon>Viridiplantae</taxon>
        <taxon>Streptophyta</taxon>
        <taxon>Embryophyta</taxon>
        <taxon>Tracheophyta</taxon>
        <taxon>Spermatophyta</taxon>
        <taxon>Magnoliopsida</taxon>
        <taxon>eudicotyledons</taxon>
        <taxon>Gunneridae</taxon>
        <taxon>Pentapetalae</taxon>
        <taxon>rosids</taxon>
        <taxon>malvids</taxon>
        <taxon>Brassicales</taxon>
        <taxon>Brassicaceae</taxon>
        <taxon>Eutremeae</taxon>
        <taxon>Eutrema</taxon>
    </lineage>
</organism>
<dbReference type="PANTHER" id="PTHR10334">
    <property type="entry name" value="CYSTEINE-RICH SECRETORY PROTEIN-RELATED"/>
    <property type="match status" value="1"/>
</dbReference>
<dbReference type="Gene3D" id="3.40.33.10">
    <property type="entry name" value="CAP"/>
    <property type="match status" value="1"/>
</dbReference>
<dbReference type="CDD" id="cd05381">
    <property type="entry name" value="CAP_PR-1"/>
    <property type="match status" value="1"/>
</dbReference>
<name>V4KF65_EUTSA</name>
<feature type="domain" description="SCP" evidence="2">
    <location>
        <begin position="18"/>
        <end position="148"/>
    </location>
</feature>
<dbReference type="Pfam" id="PF00188">
    <property type="entry name" value="CAP"/>
    <property type="match status" value="1"/>
</dbReference>
<feature type="signal peptide" evidence="1">
    <location>
        <begin position="1"/>
        <end position="16"/>
    </location>
</feature>
<dbReference type="SUPFAM" id="SSF55797">
    <property type="entry name" value="PR-1-like"/>
    <property type="match status" value="1"/>
</dbReference>
<dbReference type="eggNOG" id="KOG3017">
    <property type="taxonomic scope" value="Eukaryota"/>
</dbReference>
<dbReference type="Proteomes" id="UP000030689">
    <property type="component" value="Unassembled WGS sequence"/>
</dbReference>
<dbReference type="AlphaFoldDB" id="V4KF65"/>
<dbReference type="FunFam" id="3.40.33.10:FF:000004">
    <property type="entry name" value="CAP, cysteine-rich secretory protein, antigen 5"/>
    <property type="match status" value="1"/>
</dbReference>
<dbReference type="InterPro" id="IPR035940">
    <property type="entry name" value="CAP_sf"/>
</dbReference>
<dbReference type="EMBL" id="KI517881">
    <property type="protein sequence ID" value="ESQ29794.1"/>
    <property type="molecule type" value="Genomic_DNA"/>
</dbReference>
<proteinExistence type="predicted"/>
<evidence type="ECO:0000259" key="2">
    <source>
        <dbReference type="SMART" id="SM00198"/>
    </source>
</evidence>
<evidence type="ECO:0000256" key="1">
    <source>
        <dbReference type="SAM" id="SignalP"/>
    </source>
</evidence>
<evidence type="ECO:0000313" key="4">
    <source>
        <dbReference type="Proteomes" id="UP000030689"/>
    </source>
</evidence>
<dbReference type="OMA" id="PLVWHEM"/>
<dbReference type="KEGG" id="eus:EUTSA_v10024051mg"/>
<protein>
    <recommendedName>
        <fullName evidence="2">SCP domain-containing protein</fullName>
    </recommendedName>
</protein>
<gene>
    <name evidence="3" type="ORF">EUTSA_v10024051mg</name>
</gene>
<reference evidence="3 4" key="1">
    <citation type="journal article" date="2013" name="Front. Plant Sci.">
        <title>The Reference Genome of the Halophytic Plant Eutrema salsugineum.</title>
        <authorList>
            <person name="Yang R."/>
            <person name="Jarvis D.E."/>
            <person name="Chen H."/>
            <person name="Beilstein M.A."/>
            <person name="Grimwood J."/>
            <person name="Jenkins J."/>
            <person name="Shu S."/>
            <person name="Prochnik S."/>
            <person name="Xin M."/>
            <person name="Ma C."/>
            <person name="Schmutz J."/>
            <person name="Wing R.A."/>
            <person name="Mitchell-Olds T."/>
            <person name="Schumaker K.S."/>
            <person name="Wang X."/>
        </authorList>
    </citation>
    <scope>NUCLEOTIDE SEQUENCE [LARGE SCALE GENOMIC DNA]</scope>
</reference>
<dbReference type="InterPro" id="IPR014044">
    <property type="entry name" value="CAP_dom"/>
</dbReference>
<accession>V4KF65</accession>
<sequence>MVVTALVLAFAAPLNAQDGPQDYLSALNRVRSQVYVGPLVWHEMLAGYARSYARLRGDCHLILANAPYGKTIAAFFSDDSAVQAVSLWAMVRPQYNYQTNTCAAGTNCLQYTQVVWRKSVSVGCAKVRCDNGGTFFACYYDPKGNIPGERPY</sequence>